<keyword evidence="1" id="KW-1133">Transmembrane helix</keyword>
<keyword evidence="2" id="KW-0732">Signal</keyword>
<sequence>MLKRMCWNRVALSLLFNVAGCYCTPVNLTFESTMLVILKASMKQVFQVISLRFRRKPSLLSQNSPKPCPNHLSVFTTKLGYAVFVLCDPTRLFLPLICILCFFSVHMMYVCLSRDVMAQCILLNIFLVCPLYTVENIVR</sequence>
<proteinExistence type="predicted"/>
<evidence type="ECO:0000256" key="1">
    <source>
        <dbReference type="SAM" id="Phobius"/>
    </source>
</evidence>
<evidence type="ECO:0000256" key="2">
    <source>
        <dbReference type="SAM" id="SignalP"/>
    </source>
</evidence>
<reference evidence="3" key="1">
    <citation type="journal article" date="2016" name="Ticks Tick Borne Dis.">
        <title>De novo assembly and annotation of the salivary gland transcriptome of Rhipicephalus appendiculatus male and female ticks during blood feeding.</title>
        <authorList>
            <person name="de Castro M.H."/>
            <person name="de Klerk D."/>
            <person name="Pienaar R."/>
            <person name="Latif A.A."/>
            <person name="Rees D.J."/>
            <person name="Mans B.J."/>
        </authorList>
    </citation>
    <scope>NUCLEOTIDE SEQUENCE</scope>
    <source>
        <tissue evidence="3">Salivary glands</tissue>
    </source>
</reference>
<evidence type="ECO:0008006" key="4">
    <source>
        <dbReference type="Google" id="ProtNLM"/>
    </source>
</evidence>
<dbReference type="AlphaFoldDB" id="A0A131YC87"/>
<feature type="signal peptide" evidence="2">
    <location>
        <begin position="1"/>
        <end position="23"/>
    </location>
</feature>
<evidence type="ECO:0000313" key="3">
    <source>
        <dbReference type="EMBL" id="JAP76973.1"/>
    </source>
</evidence>
<name>A0A131YC87_RHIAP</name>
<organism evidence="3">
    <name type="scientific">Rhipicephalus appendiculatus</name>
    <name type="common">Brown ear tick</name>
    <dbReference type="NCBI Taxonomy" id="34631"/>
    <lineage>
        <taxon>Eukaryota</taxon>
        <taxon>Metazoa</taxon>
        <taxon>Ecdysozoa</taxon>
        <taxon>Arthropoda</taxon>
        <taxon>Chelicerata</taxon>
        <taxon>Arachnida</taxon>
        <taxon>Acari</taxon>
        <taxon>Parasitiformes</taxon>
        <taxon>Ixodida</taxon>
        <taxon>Ixodoidea</taxon>
        <taxon>Ixodidae</taxon>
        <taxon>Rhipicephalinae</taxon>
        <taxon>Rhipicephalus</taxon>
        <taxon>Rhipicephalus</taxon>
    </lineage>
</organism>
<feature type="transmembrane region" description="Helical" evidence="1">
    <location>
        <begin position="116"/>
        <end position="134"/>
    </location>
</feature>
<keyword evidence="1" id="KW-0472">Membrane</keyword>
<accession>A0A131YC87</accession>
<feature type="transmembrane region" description="Helical" evidence="1">
    <location>
        <begin position="92"/>
        <end position="110"/>
    </location>
</feature>
<keyword evidence="1" id="KW-0812">Transmembrane</keyword>
<protein>
    <recommendedName>
        <fullName evidence="4">Secreted protein</fullName>
    </recommendedName>
</protein>
<dbReference type="EMBL" id="GEDV01011584">
    <property type="protein sequence ID" value="JAP76973.1"/>
    <property type="molecule type" value="Transcribed_RNA"/>
</dbReference>
<feature type="chain" id="PRO_5007284592" description="Secreted protein" evidence="2">
    <location>
        <begin position="24"/>
        <end position="139"/>
    </location>
</feature>